<dbReference type="PANTHER" id="PTHR30118:SF15">
    <property type="entry name" value="TRANSCRIPTIONAL REGULATORY PROTEIN"/>
    <property type="match status" value="1"/>
</dbReference>
<evidence type="ECO:0000313" key="6">
    <source>
        <dbReference type="EMBL" id="CAB3791155.1"/>
    </source>
</evidence>
<dbReference type="InterPro" id="IPR000847">
    <property type="entry name" value="LysR_HTH_N"/>
</dbReference>
<sequence>MNASYLRSLDVHHLSILNILLREQSVSRTAELLDQPQPAISRALRRLRETFSDPILVRCGTGMVLTDAGQAMREPVRKALANLDSLFNIDTSFLPQVSDRQFLIASADCLGAVVLPFVASRILAAGPHLRLHARAIGSEFDYAGALESGELDLVFGCWTSPPENLRSSTLCTVDLVCLTRQDHPIAQGPIGLEQYLHARHVVPLATSPSEPGPIDLQLAHLGHRRNIAVTLPEYNIVPYMLMESDLVFTTGRPAAERMAKHFPLTLSPAPPELAPVRFYQLWHERAHDAASSRWLRAQSIEAVHTALERDSLAIS</sequence>
<dbReference type="Pfam" id="PF00126">
    <property type="entry name" value="HTH_1"/>
    <property type="match status" value="1"/>
</dbReference>
<dbReference type="InterPro" id="IPR050389">
    <property type="entry name" value="LysR-type_TF"/>
</dbReference>
<protein>
    <submittedName>
        <fullName evidence="6">PCP degradation transcriptional activation protein</fullName>
    </submittedName>
</protein>
<evidence type="ECO:0000256" key="2">
    <source>
        <dbReference type="ARBA" id="ARBA00023015"/>
    </source>
</evidence>
<dbReference type="InterPro" id="IPR005119">
    <property type="entry name" value="LysR_subst-bd"/>
</dbReference>
<dbReference type="GO" id="GO:0003700">
    <property type="term" value="F:DNA-binding transcription factor activity"/>
    <property type="evidence" value="ECO:0007669"/>
    <property type="project" value="InterPro"/>
</dbReference>
<evidence type="ECO:0000256" key="1">
    <source>
        <dbReference type="ARBA" id="ARBA00009437"/>
    </source>
</evidence>
<dbReference type="SUPFAM" id="SSF46785">
    <property type="entry name" value="Winged helix' DNA-binding domain"/>
    <property type="match status" value="1"/>
</dbReference>
<evidence type="ECO:0000256" key="4">
    <source>
        <dbReference type="ARBA" id="ARBA00023163"/>
    </source>
</evidence>
<dbReference type="InterPro" id="IPR036390">
    <property type="entry name" value="WH_DNA-bd_sf"/>
</dbReference>
<feature type="domain" description="HTH lysR-type" evidence="5">
    <location>
        <begin position="9"/>
        <end position="66"/>
    </location>
</feature>
<keyword evidence="7" id="KW-1185">Reference proteome</keyword>
<gene>
    <name evidence="6" type="primary">pcpR_3</name>
    <name evidence="6" type="ORF">LMG28138_03127</name>
</gene>
<dbReference type="GO" id="GO:0003677">
    <property type="term" value="F:DNA binding"/>
    <property type="evidence" value="ECO:0007669"/>
    <property type="project" value="UniProtKB-KW"/>
</dbReference>
<dbReference type="Proteomes" id="UP000494115">
    <property type="component" value="Unassembled WGS sequence"/>
</dbReference>
<keyword evidence="4" id="KW-0804">Transcription</keyword>
<evidence type="ECO:0000313" key="7">
    <source>
        <dbReference type="Proteomes" id="UP000494115"/>
    </source>
</evidence>
<dbReference type="Gene3D" id="1.10.10.10">
    <property type="entry name" value="Winged helix-like DNA-binding domain superfamily/Winged helix DNA-binding domain"/>
    <property type="match status" value="1"/>
</dbReference>
<dbReference type="PANTHER" id="PTHR30118">
    <property type="entry name" value="HTH-TYPE TRANSCRIPTIONAL REGULATOR LEUO-RELATED"/>
    <property type="match status" value="1"/>
</dbReference>
<accession>A0A6S7B812</accession>
<dbReference type="AlphaFoldDB" id="A0A6S7B812"/>
<evidence type="ECO:0000256" key="3">
    <source>
        <dbReference type="ARBA" id="ARBA00023125"/>
    </source>
</evidence>
<proteinExistence type="inferred from homology"/>
<dbReference type="Pfam" id="PF03466">
    <property type="entry name" value="LysR_substrate"/>
    <property type="match status" value="1"/>
</dbReference>
<evidence type="ECO:0000259" key="5">
    <source>
        <dbReference type="PROSITE" id="PS50931"/>
    </source>
</evidence>
<keyword evidence="3" id="KW-0238">DNA-binding</keyword>
<dbReference type="InterPro" id="IPR036388">
    <property type="entry name" value="WH-like_DNA-bd_sf"/>
</dbReference>
<keyword evidence="2" id="KW-0805">Transcription regulation</keyword>
<dbReference type="Gene3D" id="3.40.190.10">
    <property type="entry name" value="Periplasmic binding protein-like II"/>
    <property type="match status" value="2"/>
</dbReference>
<reference evidence="6 7" key="1">
    <citation type="submission" date="2020-04" db="EMBL/GenBank/DDBJ databases">
        <authorList>
            <person name="De Canck E."/>
        </authorList>
    </citation>
    <scope>NUCLEOTIDE SEQUENCE [LARGE SCALE GENOMIC DNA]</scope>
    <source>
        <strain evidence="6 7">LMG 28138</strain>
    </source>
</reference>
<organism evidence="6 7">
    <name type="scientific">Pararobbsia alpina</name>
    <dbReference type="NCBI Taxonomy" id="621374"/>
    <lineage>
        <taxon>Bacteria</taxon>
        <taxon>Pseudomonadati</taxon>
        <taxon>Pseudomonadota</taxon>
        <taxon>Betaproteobacteria</taxon>
        <taxon>Burkholderiales</taxon>
        <taxon>Burkholderiaceae</taxon>
        <taxon>Pararobbsia</taxon>
    </lineage>
</organism>
<dbReference type="SUPFAM" id="SSF53850">
    <property type="entry name" value="Periplasmic binding protein-like II"/>
    <property type="match status" value="1"/>
</dbReference>
<dbReference type="PROSITE" id="PS50931">
    <property type="entry name" value="HTH_LYSR"/>
    <property type="match status" value="1"/>
</dbReference>
<dbReference type="EMBL" id="CADIKM010000013">
    <property type="protein sequence ID" value="CAB3791155.1"/>
    <property type="molecule type" value="Genomic_DNA"/>
</dbReference>
<comment type="similarity">
    <text evidence="1">Belongs to the LysR transcriptional regulatory family.</text>
</comment>
<name>A0A6S7B812_9BURK</name>